<dbReference type="Pfam" id="PF03359">
    <property type="entry name" value="GKAP"/>
    <property type="match status" value="1"/>
</dbReference>
<gene>
    <name evidence="3" type="primary">DLGAP4</name>
    <name evidence="3" type="ORF">OS493_028821</name>
</gene>
<evidence type="ECO:0000313" key="4">
    <source>
        <dbReference type="Proteomes" id="UP001163046"/>
    </source>
</evidence>
<dbReference type="OrthoDB" id="10023951at2759"/>
<dbReference type="PANTHER" id="PTHR12353:SF31">
    <property type="entry name" value="LD44824P"/>
    <property type="match status" value="1"/>
</dbReference>
<feature type="compositionally biased region" description="Basic and acidic residues" evidence="2">
    <location>
        <begin position="213"/>
        <end position="226"/>
    </location>
</feature>
<keyword evidence="4" id="KW-1185">Reference proteome</keyword>
<evidence type="ECO:0000256" key="2">
    <source>
        <dbReference type="SAM" id="MobiDB-lite"/>
    </source>
</evidence>
<comment type="similarity">
    <text evidence="1">Belongs to the SAPAP family.</text>
</comment>
<sequence>MSNSILVNGSQRSELVIFVSKGKKYGPIMASAPANKENVSPEKDIDCLSDSFQKSLSMNHVDKDGRYFLDLMEKESERLTRLCQGTEQDMANKSLPEDASGKVRAANGKAKLLVNKKFKQFKGLCDTNLGIGETNGRRPTNGDLEGFWDMVMIQVDDVISLFSNIDELRKNGWIQIQPPPDETDSSKRSSLTRQSSLSRQSSVGKGSIRRQKSREEIKAAEAEQRAAARQRLAAAKRTARQRMLKKGNSLDNVEIFCSPKK</sequence>
<feature type="compositionally biased region" description="Low complexity" evidence="2">
    <location>
        <begin position="188"/>
        <end position="206"/>
    </location>
</feature>
<dbReference type="EMBL" id="MU825424">
    <property type="protein sequence ID" value="KAJ7389852.1"/>
    <property type="molecule type" value="Genomic_DNA"/>
</dbReference>
<comment type="caution">
    <text evidence="3">The sequence shown here is derived from an EMBL/GenBank/DDBJ whole genome shotgun (WGS) entry which is preliminary data.</text>
</comment>
<dbReference type="InterPro" id="IPR005026">
    <property type="entry name" value="SAPAP"/>
</dbReference>
<dbReference type="GO" id="GO:0098978">
    <property type="term" value="C:glutamatergic synapse"/>
    <property type="evidence" value="ECO:0007669"/>
    <property type="project" value="TreeGrafter"/>
</dbReference>
<dbReference type="GO" id="GO:0060090">
    <property type="term" value="F:molecular adaptor activity"/>
    <property type="evidence" value="ECO:0007669"/>
    <property type="project" value="TreeGrafter"/>
</dbReference>
<accession>A0A9W9ZY31</accession>
<dbReference type="GO" id="GO:0023052">
    <property type="term" value="P:signaling"/>
    <property type="evidence" value="ECO:0007669"/>
    <property type="project" value="InterPro"/>
</dbReference>
<feature type="region of interest" description="Disordered" evidence="2">
    <location>
        <begin position="173"/>
        <end position="245"/>
    </location>
</feature>
<name>A0A9W9ZY31_9CNID</name>
<reference evidence="3" key="1">
    <citation type="submission" date="2023-01" db="EMBL/GenBank/DDBJ databases">
        <title>Genome assembly of the deep-sea coral Lophelia pertusa.</title>
        <authorList>
            <person name="Herrera S."/>
            <person name="Cordes E."/>
        </authorList>
    </citation>
    <scope>NUCLEOTIDE SEQUENCE</scope>
    <source>
        <strain evidence="3">USNM1676648</strain>
        <tissue evidence="3">Polyp</tissue>
    </source>
</reference>
<evidence type="ECO:0000313" key="3">
    <source>
        <dbReference type="EMBL" id="KAJ7389852.1"/>
    </source>
</evidence>
<proteinExistence type="inferred from homology"/>
<dbReference type="PANTHER" id="PTHR12353">
    <property type="entry name" value="DISKS LARGE-ASSOCIATED PROTEIN DAP SAP90/PSD-95-ASSOCIATED PROTEIN"/>
    <property type="match status" value="1"/>
</dbReference>
<evidence type="ECO:0000256" key="1">
    <source>
        <dbReference type="ARBA" id="ARBA00008839"/>
    </source>
</evidence>
<organism evidence="3 4">
    <name type="scientific">Desmophyllum pertusum</name>
    <dbReference type="NCBI Taxonomy" id="174260"/>
    <lineage>
        <taxon>Eukaryota</taxon>
        <taxon>Metazoa</taxon>
        <taxon>Cnidaria</taxon>
        <taxon>Anthozoa</taxon>
        <taxon>Hexacorallia</taxon>
        <taxon>Scleractinia</taxon>
        <taxon>Caryophylliina</taxon>
        <taxon>Caryophylliidae</taxon>
        <taxon>Desmophyllum</taxon>
    </lineage>
</organism>
<dbReference type="GO" id="GO:0099572">
    <property type="term" value="C:postsynaptic specialization"/>
    <property type="evidence" value="ECO:0007669"/>
    <property type="project" value="TreeGrafter"/>
</dbReference>
<dbReference type="Proteomes" id="UP001163046">
    <property type="component" value="Unassembled WGS sequence"/>
</dbReference>
<dbReference type="AlphaFoldDB" id="A0A9W9ZY31"/>
<protein>
    <submittedName>
        <fullName evidence="3">Disc, large -associated protein</fullName>
    </submittedName>
</protein>
<feature type="compositionally biased region" description="Low complexity" evidence="2">
    <location>
        <begin position="227"/>
        <end position="236"/>
    </location>
</feature>